<dbReference type="InterPro" id="IPR013783">
    <property type="entry name" value="Ig-like_fold"/>
</dbReference>
<proteinExistence type="predicted"/>
<feature type="compositionally biased region" description="Polar residues" evidence="1">
    <location>
        <begin position="2950"/>
        <end position="2967"/>
    </location>
</feature>
<evidence type="ECO:0000256" key="1">
    <source>
        <dbReference type="SAM" id="MobiDB-lite"/>
    </source>
</evidence>
<dbReference type="GO" id="GO:0007156">
    <property type="term" value="P:homophilic cell adhesion via plasma membrane adhesion molecules"/>
    <property type="evidence" value="ECO:0007669"/>
    <property type="project" value="InterPro"/>
</dbReference>
<accession>A0A3N2DNQ3</accession>
<name>A0A3N2DNQ3_9GAMM</name>
<organism evidence="3 4">
    <name type="scientific">Sinobacterium caligoides</name>
    <dbReference type="NCBI Taxonomy" id="933926"/>
    <lineage>
        <taxon>Bacteria</taxon>
        <taxon>Pseudomonadati</taxon>
        <taxon>Pseudomonadota</taxon>
        <taxon>Gammaproteobacteria</taxon>
        <taxon>Cellvibrionales</taxon>
        <taxon>Spongiibacteraceae</taxon>
        <taxon>Sinobacterium</taxon>
    </lineage>
</organism>
<dbReference type="Gene3D" id="2.60.40.10">
    <property type="entry name" value="Immunoglobulins"/>
    <property type="match status" value="21"/>
</dbReference>
<feature type="domain" description="Cadherin" evidence="2">
    <location>
        <begin position="103"/>
        <end position="215"/>
    </location>
</feature>
<feature type="region of interest" description="Disordered" evidence="1">
    <location>
        <begin position="795"/>
        <end position="827"/>
    </location>
</feature>
<evidence type="ECO:0000313" key="4">
    <source>
        <dbReference type="Proteomes" id="UP000275394"/>
    </source>
</evidence>
<protein>
    <submittedName>
        <fullName evidence="3">VCBS repeat-containing protein</fullName>
    </submittedName>
</protein>
<keyword evidence="4" id="KW-1185">Reference proteome</keyword>
<comment type="caution">
    <text evidence="3">The sequence shown here is derived from an EMBL/GenBank/DDBJ whole genome shotgun (WGS) entry which is preliminary data.</text>
</comment>
<feature type="region of interest" description="Disordered" evidence="1">
    <location>
        <begin position="568"/>
        <end position="598"/>
    </location>
</feature>
<dbReference type="InterPro" id="IPR040853">
    <property type="entry name" value="RapA2_cadherin-like"/>
</dbReference>
<gene>
    <name evidence="3" type="ORF">EDC56_1378</name>
</gene>
<feature type="domain" description="Cadherin" evidence="2">
    <location>
        <begin position="575"/>
        <end position="684"/>
    </location>
</feature>
<feature type="non-terminal residue" evidence="3">
    <location>
        <position position="1"/>
    </location>
</feature>
<dbReference type="GO" id="GO:0016020">
    <property type="term" value="C:membrane"/>
    <property type="evidence" value="ECO:0007669"/>
    <property type="project" value="InterPro"/>
</dbReference>
<dbReference type="Pfam" id="PF17803">
    <property type="entry name" value="Cadherin_4"/>
    <property type="match status" value="17"/>
</dbReference>
<feature type="region of interest" description="Disordered" evidence="1">
    <location>
        <begin position="1244"/>
        <end position="1266"/>
    </location>
</feature>
<evidence type="ECO:0000313" key="3">
    <source>
        <dbReference type="EMBL" id="ROS00955.1"/>
    </source>
</evidence>
<dbReference type="PROSITE" id="PS50268">
    <property type="entry name" value="CADHERIN_2"/>
    <property type="match status" value="2"/>
</dbReference>
<dbReference type="Pfam" id="PF17963">
    <property type="entry name" value="Big_9"/>
    <property type="match status" value="2"/>
</dbReference>
<reference evidence="3 4" key="1">
    <citation type="submission" date="2018-11" db="EMBL/GenBank/DDBJ databases">
        <title>Genomic Encyclopedia of Type Strains, Phase IV (KMG-IV): sequencing the most valuable type-strain genomes for metagenomic binning, comparative biology and taxonomic classification.</title>
        <authorList>
            <person name="Goeker M."/>
        </authorList>
    </citation>
    <scope>NUCLEOTIDE SEQUENCE [LARGE SCALE GENOMIC DNA]</scope>
    <source>
        <strain evidence="3 4">DSM 100316</strain>
    </source>
</reference>
<evidence type="ECO:0000259" key="2">
    <source>
        <dbReference type="PROSITE" id="PS50268"/>
    </source>
</evidence>
<dbReference type="NCBIfam" id="TIGR01965">
    <property type="entry name" value="VCBS_repeat"/>
    <property type="match status" value="26"/>
</dbReference>
<dbReference type="InterPro" id="IPR010221">
    <property type="entry name" value="VCBS_dom"/>
</dbReference>
<dbReference type="EMBL" id="RKHR01000004">
    <property type="protein sequence ID" value="ROS00955.1"/>
    <property type="molecule type" value="Genomic_DNA"/>
</dbReference>
<feature type="region of interest" description="Disordered" evidence="1">
    <location>
        <begin position="2942"/>
        <end position="2971"/>
    </location>
</feature>
<dbReference type="OrthoDB" id="9805100at2"/>
<sequence>GGLNDHTWSVIADPSSTNLGSLAIDENTGEWTYEIDNGESQVQQLGVGETFEEEFTVQVDDGQGGITTETVTITITGTNDAPIIDGGVNTGELSYREERVSGEEATSGNNAHFASVSAQLSASDVDLDDEASLSWSVTDPNGSYGTLSIDSNGVWTYDVNNDTASKNALRNLKEGETRTETFTVEVSDGHGGSDTQTVNVTIVGTNDIPNITPVSAKKNISEDGDSISKTINVKDYDQSSGVNHDFALQDSQQVGASKNYVVQGQFGTLTLNSETGKWTYKLDGEPGNRDADRINEGSSVTEKFPFTVTDEMGGTSKYEIKVTVKGSNDAPELSGFESAIDANVTEDTADSANGNFSVSDVDHQDVSTFKVNGQSLANSGDTTIDGQYGVLTISAADGTWSYQLYQPGDAGYDRVQALSLGDTPVQEHFDIVATDKKGGTDSDTLTITIEGTNDAPIITGTTTAELTEDHANSQASGNLNDGDVDLSDSHSWAVEQADGSFATNGEGQYGSISIDADGNWSYNLDNGKASTQSLSQGQVETDSFKIQVTDNHGATSTITVTVTITGTNDAPSITAASDTQGSVTEDSATGGSAITDSGQLFDGDVDQDASLSWKVLNPNGQLGSLSIDGDGEWTFTLDNSAAQYLAEGEKAVDNFRVQVTDQYGTRSEVTVSVDIIGTNDVPNIAGKTVGSVVESYDNSETGIASGKLKAIDADIADSHQWQFKDGATALGLATQGTYGSISIDPDTGRWQYDLDDSDSDTQQLAAGEKAQETFTVEVSDGHGGFREETITINIAGSNSGPTATNSRGEVTENSARHTSGTMDPGDADSIDNHYWSLNGTDSTGRYGELTLNVDGTWSYLLNNSYATNSLKQGETVDEVFTVTVTDEKGLSCEQSITITITGTNDAPRITGELSKSLSEDGAVNGAGKLAAGGTVFDSDIDHGSSLTLSSNADSGNIGQFTFNATTGVWGYQVDPADVQQLAPGESITDTLWVTTTDEHGATTTRPVEVQINGSNDAPTISGGQNNGQPWEISEGAASLNGTLVANDIDNGDTPEFVPTVYQGSFGQFVLQSDGQWEYQLDNSLKSTEQLAEGEARHESFTVIAVDDYGKTTTQVVEVTVIGTNDAPILSGKSEAAVAETLYETTSGKVFSKDIDHGDDIESWNVSNTVDNVDQSQTSVAGSALVIQGTYGTLTLQPDGSWHYRLDHNDQDLKNLQPGEQAVESFVVTANDGSDNSEPHTININVTGTENRGAGGGGDGEPGDVTHNIVQDNTEEGVKTQTGESSLLINGISNVDDANVVINKGGAFGRIEFDLNSNTWKYVLNDSLLVESLNDGDVIVERYTIKVNDGTQIHDIPIEITITGTADQPSIESVNGLEGDVTEDSNLSTSGQVFSNDVDSADSSQWAFKTDAGNVSTASGTYGEITIGSNGKWQYTLTDNDNPAIQALDPGQQMTEIFTVIVTDGNNNQSEQTITVVINGSKDPIITDDLSSVIEANVVEDGSIVQTGIIDLPVKASAAQYTVEDSHSEYGNFTFNPDDNSWSYTLDNNDNRIQSLGEGESLSETFRVYLIDEFGQRVLDKNGDELYHDIAVEIEGSNDLPVVNGTSTASFGVDNRSVGGEVKATDVDTTDQLSWFTDTNNGNTALGNHGQLTLGSNGQWSYTLNPGALSGLGQGESETETFTVYVSDGSKDGSGNTVYVSKEIEVTVVGDNKVPVIVGDAGDASNFSGAVFEDANGSSQSTIANGKVVLQDQNDNDVLSFNPASTKGTFGTFSISANGEWEFVLDAGSEHVNALREGEIKTETFIVRGQDDKGATTSETITITITGSNDAPEVSGESSALISEHDGAGINGTLIVSDPDNNDTANWSVSDAGEYGIVSVDSNGTWHYEINPDHAVPNGLAKGETLQDTITIKVTDGSGESVEHSIVVTITGNNDAPDITGVLTGTINEDAGTITGQLDNGDKDINDTGDLWVINDTPANSDWGTISIDDNGKWAFTVDNDHAQQLGEGETKVLNYSVSVTDPHGLTSTKTVSVTITGSNDGAIIAGDDSGNVQEDTGLAETKLQATGQLTITDADSGQAVFNTTVANTGSYGNITIGENGDWTYLADNSQAAIQQLAEGEELTDTVTVLSADGTEHTITVTIIGSNDSAIIEGENSASVQEDTGLAGAQLQATGQLTIQDADNGQAVFNTTVTNTGSYGNITIGENGDWTYLADNNQAAIQQLAEGEELTDTVTVLSADGTEHTITVTIIGSNDSAIIEGENSASVQEDTGLAGAQLQATGQLTIQDADNGQAVFNTTVTNTGSYGNITIGENGDWTYLADNNQAAIQQLAEGEELTDTVTVLSADGTEHTITVTIIGSNDSAIIEGENSASVQEDTGLTGTQLQATGQLTISDADSGQAVFNTTVANTGSYGNITIGENGDWTYLADNNQAAIQQLAEGEELTDTVTVLSADGTEHSITVTIIGSNDSAIIEGEDSASVQEDTGLTGTQLQATGQLTISDADSGQAVFNTTVANTGSYGNITIGENGDWTYLADNNQAAIQQLAEGEELTDTVTVLSADGTEHSITVTIIGSNDIATIGGDTRAEVQEDNDASTLELTTSGTLSINDDDVRNGVSEARFNPLDITTSLGVFILQADGSWNYTADNNQAAIQALGEDDSIEERFTAVSMDGTEQEIVITINGSNDAASFSVSQSHSTLLEDSNLDSGNLTTEGVISVSDEDSDEAQMRAETYQGRYGKLSMEADGQWRYEADNTQADIAALGNNQQLNDSIKVLSADGSEFTIDILIEGSNDAPEISAISQQTLNLSGLVGGDDTLTGQLEVNDAESDTLSYSLDDQGAQVIDGQYGQLSIDNSGAWNYTAYSDTNDTGSAQTFDSEVFTISVSDGTDTNSVELEIQLIDSTPVNSLKLNGFNAEQSTAADDNATLPSQKLLNPMVDDEDNLDDLLSGFATPSESMDNGDTSATNQGGADDIGYVDLSLTLPEEDNNLI</sequence>
<dbReference type="InterPro" id="IPR002126">
    <property type="entry name" value="Cadherin-like_dom"/>
</dbReference>
<dbReference type="Proteomes" id="UP000275394">
    <property type="component" value="Unassembled WGS sequence"/>
</dbReference>
<dbReference type="RefSeq" id="WP_148059340.1">
    <property type="nucleotide sequence ID" value="NZ_RKHR01000004.1"/>
</dbReference>
<feature type="compositionally biased region" description="Polar residues" evidence="1">
    <location>
        <begin position="795"/>
        <end position="821"/>
    </location>
</feature>
<dbReference type="GO" id="GO:0005509">
    <property type="term" value="F:calcium ion binding"/>
    <property type="evidence" value="ECO:0007669"/>
    <property type="project" value="InterPro"/>
</dbReference>